<keyword evidence="13" id="KW-1185">Reference proteome</keyword>
<dbReference type="GeneID" id="115034452"/>
<evidence type="ECO:0000256" key="7">
    <source>
        <dbReference type="ARBA" id="ARBA00023163"/>
    </source>
</evidence>
<keyword evidence="9" id="KW-0539">Nucleus</keyword>
<dbReference type="RefSeq" id="XP_029347359.1">
    <property type="nucleotide sequence ID" value="XM_029491499.1"/>
</dbReference>
<dbReference type="PROSITE" id="PS51030">
    <property type="entry name" value="NUCLEAR_REC_DBD_2"/>
    <property type="match status" value="1"/>
</dbReference>
<feature type="region of interest" description="Disordered" evidence="10">
    <location>
        <begin position="150"/>
        <end position="172"/>
    </location>
</feature>
<dbReference type="AlphaFoldDB" id="A0A8R2NT47"/>
<reference evidence="13" key="1">
    <citation type="submission" date="2010-06" db="EMBL/GenBank/DDBJ databases">
        <authorList>
            <person name="Jiang H."/>
            <person name="Abraham K."/>
            <person name="Ali S."/>
            <person name="Alsbrooks S.L."/>
            <person name="Anim B.N."/>
            <person name="Anosike U.S."/>
            <person name="Attaway T."/>
            <person name="Bandaranaike D.P."/>
            <person name="Battles P.K."/>
            <person name="Bell S.N."/>
            <person name="Bell A.V."/>
            <person name="Beltran B."/>
            <person name="Bickham C."/>
            <person name="Bustamante Y."/>
            <person name="Caleb T."/>
            <person name="Canada A."/>
            <person name="Cardenas V."/>
            <person name="Carter K."/>
            <person name="Chacko J."/>
            <person name="Chandrabose M.N."/>
            <person name="Chavez D."/>
            <person name="Chavez A."/>
            <person name="Chen L."/>
            <person name="Chu H.-S."/>
            <person name="Claassen K.J."/>
            <person name="Cockrell R."/>
            <person name="Collins M."/>
            <person name="Cooper J.A."/>
            <person name="Cree A."/>
            <person name="Curry S.M."/>
            <person name="Da Y."/>
            <person name="Dao M.D."/>
            <person name="Das B."/>
            <person name="Davila M.-L."/>
            <person name="Davy-Carroll L."/>
            <person name="Denson S."/>
            <person name="Dinh H."/>
            <person name="Ebong V.E."/>
            <person name="Edwards J.R."/>
            <person name="Egan A."/>
            <person name="El-Daye J."/>
            <person name="Escobedo L."/>
            <person name="Fernandez S."/>
            <person name="Fernando P.R."/>
            <person name="Flagg N."/>
            <person name="Forbes L.D."/>
            <person name="Fowler R.G."/>
            <person name="Fu Q."/>
            <person name="Gabisi R.A."/>
            <person name="Ganer J."/>
            <person name="Garbino Pronczuk A."/>
            <person name="Garcia R.M."/>
            <person name="Garner T."/>
            <person name="Garrett T.E."/>
            <person name="Gonzalez D.A."/>
            <person name="Hamid H."/>
            <person name="Hawkins E.S."/>
            <person name="Hirani K."/>
            <person name="Hogues M.E."/>
            <person name="Hollins B."/>
            <person name="Hsiao C.-H."/>
            <person name="Jabil R."/>
            <person name="James M.L."/>
            <person name="Jhangiani S.N."/>
            <person name="Johnson B."/>
            <person name="Johnson Q."/>
            <person name="Joshi V."/>
            <person name="Kalu J.B."/>
            <person name="Kam C."/>
            <person name="Kashfia A."/>
            <person name="Keebler J."/>
            <person name="Kisamo H."/>
            <person name="Kovar C.L."/>
            <person name="Lago L.A."/>
            <person name="Lai C.-Y."/>
            <person name="Laidlaw J."/>
            <person name="Lara F."/>
            <person name="Le T.-K."/>
            <person name="Lee S.L."/>
            <person name="Legall F.H."/>
            <person name="Lemon S.J."/>
            <person name="Lewis L.R."/>
            <person name="Li B."/>
            <person name="Liu Y."/>
            <person name="Liu Y.-S."/>
            <person name="Lopez J."/>
            <person name="Lozado R.J."/>
            <person name="Lu J."/>
            <person name="Madu R.C."/>
            <person name="Maheshwari M."/>
            <person name="Maheshwari R."/>
            <person name="Malloy K."/>
            <person name="Martinez E."/>
            <person name="Mathew T."/>
            <person name="Mercado I.C."/>
            <person name="Mercado C."/>
            <person name="Meyer B."/>
            <person name="Montgomery K."/>
            <person name="Morgan M.B."/>
            <person name="Munidasa M."/>
            <person name="Nazareth L.V."/>
            <person name="Nelson J."/>
            <person name="Ng B.M."/>
            <person name="Nguyen N.B."/>
            <person name="Nguyen P.Q."/>
            <person name="Nguyen T."/>
            <person name="Obregon M."/>
            <person name="Okwuonu G.O."/>
            <person name="Onwere C.G."/>
            <person name="Orozco G."/>
            <person name="Parra A."/>
            <person name="Patel S."/>
            <person name="Patil S."/>
            <person name="Perez A."/>
            <person name="Perez Y."/>
            <person name="Pham C."/>
            <person name="Primus E.L."/>
            <person name="Pu L.-L."/>
            <person name="Puazo M."/>
            <person name="Qin X."/>
            <person name="Quiroz J.B."/>
            <person name="Reese J."/>
            <person name="Richards S."/>
            <person name="Rives C.M."/>
            <person name="Robberts R."/>
            <person name="Ruiz S.J."/>
            <person name="Ruiz M.J."/>
            <person name="Santibanez J."/>
            <person name="Schneider B.W."/>
            <person name="Sisson I."/>
            <person name="Smith M."/>
            <person name="Sodergren E."/>
            <person name="Song X.-Z."/>
            <person name="Song B.B."/>
            <person name="Summersgill H."/>
            <person name="Thelus R."/>
            <person name="Thornton R.D."/>
            <person name="Trejos Z.Y."/>
            <person name="Usmani K."/>
            <person name="Vattathil S."/>
            <person name="Villasana D."/>
            <person name="Walker D.L."/>
            <person name="Wang S."/>
            <person name="Wang K."/>
            <person name="White C.S."/>
            <person name="Williams A.C."/>
            <person name="Williamson J."/>
            <person name="Wilson K."/>
            <person name="Woghiren I.O."/>
            <person name="Woodworth J.R."/>
            <person name="Worley K.C."/>
            <person name="Wright R.A."/>
            <person name="Wu W."/>
            <person name="Young L."/>
            <person name="Zhang L."/>
            <person name="Zhang J."/>
            <person name="Zhu Y."/>
            <person name="Muzny D.M."/>
            <person name="Weinstock G."/>
            <person name="Gibbs R.A."/>
        </authorList>
    </citation>
    <scope>NUCLEOTIDE SEQUENCE [LARGE SCALE GENOMIC DNA]</scope>
    <source>
        <strain evidence="13">LSR1</strain>
    </source>
</reference>
<reference evidence="12" key="2">
    <citation type="submission" date="2022-06" db="UniProtKB">
        <authorList>
            <consortium name="EnsemblMetazoa"/>
        </authorList>
    </citation>
    <scope>IDENTIFICATION</scope>
</reference>
<dbReference type="GO" id="GO:0008270">
    <property type="term" value="F:zinc ion binding"/>
    <property type="evidence" value="ECO:0007669"/>
    <property type="project" value="UniProtKB-KW"/>
</dbReference>
<sequence>MGFFNYLRHIFKSTPCTFKSTPWHTLTTSTSPTSIQHPQQQQPQQQQIQQLLEEQKLQTEQQKLQIQQLLEEQKQHKLLIEQLQQQQPQPQQPQQQQPQPQQPQAHAVGSSAGNSQSERICAVCGEKTKMTHYSVPACQGCKEFQKRTASREKQLPVLPVEKDCASGDVQQK</sequence>
<evidence type="ECO:0000256" key="4">
    <source>
        <dbReference type="ARBA" id="ARBA00022833"/>
    </source>
</evidence>
<feature type="region of interest" description="Disordered" evidence="10">
    <location>
        <begin position="81"/>
        <end position="113"/>
    </location>
</feature>
<evidence type="ECO:0000313" key="13">
    <source>
        <dbReference type="Proteomes" id="UP000007819"/>
    </source>
</evidence>
<keyword evidence="5" id="KW-0805">Transcription regulation</keyword>
<protein>
    <recommendedName>
        <fullName evidence="11">Nuclear receptor domain-containing protein</fullName>
    </recommendedName>
</protein>
<keyword evidence="7" id="KW-0804">Transcription</keyword>
<feature type="compositionally biased region" description="Low complexity" evidence="10">
    <location>
        <begin position="81"/>
        <end position="104"/>
    </location>
</feature>
<evidence type="ECO:0000256" key="9">
    <source>
        <dbReference type="ARBA" id="ARBA00023242"/>
    </source>
</evidence>
<dbReference type="KEGG" id="api:115034452"/>
<evidence type="ECO:0000256" key="1">
    <source>
        <dbReference type="ARBA" id="ARBA00004123"/>
    </source>
</evidence>
<accession>A0A8R2NT47</accession>
<keyword evidence="4" id="KW-0862">Zinc</keyword>
<feature type="domain" description="Nuclear receptor" evidence="11">
    <location>
        <begin position="118"/>
        <end position="172"/>
    </location>
</feature>
<evidence type="ECO:0000259" key="11">
    <source>
        <dbReference type="PROSITE" id="PS51030"/>
    </source>
</evidence>
<dbReference type="GO" id="GO:0003700">
    <property type="term" value="F:DNA-binding transcription factor activity"/>
    <property type="evidence" value="ECO:0007669"/>
    <property type="project" value="InterPro"/>
</dbReference>
<dbReference type="Gene3D" id="3.30.50.10">
    <property type="entry name" value="Erythroid Transcription Factor GATA-1, subunit A"/>
    <property type="match status" value="1"/>
</dbReference>
<keyword evidence="8" id="KW-0675">Receptor</keyword>
<organism evidence="12 13">
    <name type="scientific">Acyrthosiphon pisum</name>
    <name type="common">Pea aphid</name>
    <dbReference type="NCBI Taxonomy" id="7029"/>
    <lineage>
        <taxon>Eukaryota</taxon>
        <taxon>Metazoa</taxon>
        <taxon>Ecdysozoa</taxon>
        <taxon>Arthropoda</taxon>
        <taxon>Hexapoda</taxon>
        <taxon>Insecta</taxon>
        <taxon>Pterygota</taxon>
        <taxon>Neoptera</taxon>
        <taxon>Paraneoptera</taxon>
        <taxon>Hemiptera</taxon>
        <taxon>Sternorrhyncha</taxon>
        <taxon>Aphidomorpha</taxon>
        <taxon>Aphidoidea</taxon>
        <taxon>Aphididae</taxon>
        <taxon>Macrosiphini</taxon>
        <taxon>Acyrthosiphon</taxon>
    </lineage>
</organism>
<dbReference type="EnsemblMetazoa" id="XM_029491499.1">
    <property type="protein sequence ID" value="XP_029347359.1"/>
    <property type="gene ID" value="LOC115034452"/>
</dbReference>
<evidence type="ECO:0000256" key="10">
    <source>
        <dbReference type="SAM" id="MobiDB-lite"/>
    </source>
</evidence>
<evidence type="ECO:0000256" key="3">
    <source>
        <dbReference type="ARBA" id="ARBA00022771"/>
    </source>
</evidence>
<proteinExistence type="predicted"/>
<dbReference type="InterPro" id="IPR013088">
    <property type="entry name" value="Znf_NHR/GATA"/>
</dbReference>
<comment type="subcellular location">
    <subcellularLocation>
        <location evidence="1">Nucleus</location>
    </subcellularLocation>
</comment>
<dbReference type="SUPFAM" id="SSF57716">
    <property type="entry name" value="Glucocorticoid receptor-like (DNA-binding domain)"/>
    <property type="match status" value="1"/>
</dbReference>
<keyword evidence="3" id="KW-0863">Zinc-finger</keyword>
<evidence type="ECO:0000256" key="2">
    <source>
        <dbReference type="ARBA" id="ARBA00022723"/>
    </source>
</evidence>
<dbReference type="Proteomes" id="UP000007819">
    <property type="component" value="Chromosome A3"/>
</dbReference>
<evidence type="ECO:0000256" key="8">
    <source>
        <dbReference type="ARBA" id="ARBA00023170"/>
    </source>
</evidence>
<evidence type="ECO:0000256" key="5">
    <source>
        <dbReference type="ARBA" id="ARBA00023015"/>
    </source>
</evidence>
<dbReference type="InterPro" id="IPR001628">
    <property type="entry name" value="Znf_hrmn_rcpt"/>
</dbReference>
<dbReference type="GO" id="GO:0043565">
    <property type="term" value="F:sequence-specific DNA binding"/>
    <property type="evidence" value="ECO:0007669"/>
    <property type="project" value="InterPro"/>
</dbReference>
<dbReference type="Pfam" id="PF00105">
    <property type="entry name" value="zf-C4"/>
    <property type="match status" value="1"/>
</dbReference>
<evidence type="ECO:0000313" key="12">
    <source>
        <dbReference type="EnsemblMetazoa" id="XP_029347359.1"/>
    </source>
</evidence>
<dbReference type="PRINTS" id="PR00047">
    <property type="entry name" value="STROIDFINGER"/>
</dbReference>
<name>A0A8R2NT47_ACYPI</name>
<keyword evidence="6" id="KW-0238">DNA-binding</keyword>
<keyword evidence="2" id="KW-0479">Metal-binding</keyword>
<dbReference type="GO" id="GO:0005634">
    <property type="term" value="C:nucleus"/>
    <property type="evidence" value="ECO:0007669"/>
    <property type="project" value="UniProtKB-SubCell"/>
</dbReference>
<evidence type="ECO:0000256" key="6">
    <source>
        <dbReference type="ARBA" id="ARBA00023125"/>
    </source>
</evidence>